<dbReference type="InterPro" id="IPR000182">
    <property type="entry name" value="GNAT_dom"/>
</dbReference>
<protein>
    <submittedName>
        <fullName evidence="2">GNAT family N-acetyltransferase</fullName>
    </submittedName>
</protein>
<dbReference type="InterPro" id="IPR017255">
    <property type="entry name" value="AcTrfase_GNAT_prd"/>
</dbReference>
<dbReference type="PIRSF" id="PIRSF037663">
    <property type="entry name" value="Acetyltransf_GNAT_prd"/>
    <property type="match status" value="1"/>
</dbReference>
<dbReference type="AlphaFoldDB" id="A0A942TCC5"/>
<accession>A0A942TCC5</accession>
<evidence type="ECO:0000313" key="2">
    <source>
        <dbReference type="EMBL" id="MBS4195085.1"/>
    </source>
</evidence>
<comment type="caution">
    <text evidence="2">The sequence shown here is derived from an EMBL/GenBank/DDBJ whole genome shotgun (WGS) entry which is preliminary data.</text>
</comment>
<name>A0A942TCC5_9BACI</name>
<dbReference type="Proteomes" id="UP000681414">
    <property type="component" value="Unassembled WGS sequence"/>
</dbReference>
<dbReference type="PROSITE" id="PS51186">
    <property type="entry name" value="GNAT"/>
    <property type="match status" value="1"/>
</dbReference>
<dbReference type="PANTHER" id="PTHR43415:SF3">
    <property type="entry name" value="GNAT-FAMILY ACETYLTRANSFERASE"/>
    <property type="match status" value="1"/>
</dbReference>
<dbReference type="PANTHER" id="PTHR43415">
    <property type="entry name" value="SPERMIDINE N(1)-ACETYLTRANSFERASE"/>
    <property type="match status" value="1"/>
</dbReference>
<gene>
    <name evidence="2" type="ORF">KHA97_08330</name>
</gene>
<keyword evidence="3" id="KW-1185">Reference proteome</keyword>
<feature type="domain" description="N-acetyltransferase" evidence="1">
    <location>
        <begin position="2"/>
        <end position="165"/>
    </location>
</feature>
<dbReference type="Pfam" id="PF00583">
    <property type="entry name" value="Acetyltransf_1"/>
    <property type="match status" value="1"/>
</dbReference>
<organism evidence="2 3">
    <name type="scientific">Lederbergia citri</name>
    <dbReference type="NCBI Taxonomy" id="2833580"/>
    <lineage>
        <taxon>Bacteria</taxon>
        <taxon>Bacillati</taxon>
        <taxon>Bacillota</taxon>
        <taxon>Bacilli</taxon>
        <taxon>Bacillales</taxon>
        <taxon>Bacillaceae</taxon>
        <taxon>Lederbergia</taxon>
    </lineage>
</organism>
<dbReference type="Gene3D" id="3.40.630.30">
    <property type="match status" value="1"/>
</dbReference>
<reference evidence="2 3" key="1">
    <citation type="submission" date="2021-05" db="EMBL/GenBank/DDBJ databases">
        <title>Novel Bacillus species.</title>
        <authorList>
            <person name="Liu G."/>
        </authorList>
    </citation>
    <scope>NUCLEOTIDE SEQUENCE [LARGE SCALE GENOMIC DNA]</scope>
    <source>
        <strain evidence="3">FJAT-49780</strain>
    </source>
</reference>
<proteinExistence type="predicted"/>
<sequence>MVKVRKAIIHDASQVVAVMKNAEESGFMLFSPGERKVSAEAFAKYIESINSNSKSGLFVATDNEQIIGYMIVQNEKPQRIAHRGYIVIGVHSESRGKGVGKALFSYVLEWAKQVGLHRLDLTVIATNEVAVKLYKKMGFEIEGVKRDSLFIDGEYVDEYYMSILL</sequence>
<evidence type="ECO:0000313" key="3">
    <source>
        <dbReference type="Proteomes" id="UP000681414"/>
    </source>
</evidence>
<evidence type="ECO:0000259" key="1">
    <source>
        <dbReference type="PROSITE" id="PS51186"/>
    </source>
</evidence>
<dbReference type="CDD" id="cd04301">
    <property type="entry name" value="NAT_SF"/>
    <property type="match status" value="1"/>
</dbReference>
<dbReference type="RefSeq" id="WP_213124219.1">
    <property type="nucleotide sequence ID" value="NZ_JAGYPG010000001.1"/>
</dbReference>
<dbReference type="GO" id="GO:0016747">
    <property type="term" value="F:acyltransferase activity, transferring groups other than amino-acyl groups"/>
    <property type="evidence" value="ECO:0007669"/>
    <property type="project" value="InterPro"/>
</dbReference>
<dbReference type="InterPro" id="IPR016181">
    <property type="entry name" value="Acyl_CoA_acyltransferase"/>
</dbReference>
<dbReference type="SUPFAM" id="SSF55729">
    <property type="entry name" value="Acyl-CoA N-acyltransferases (Nat)"/>
    <property type="match status" value="1"/>
</dbReference>
<dbReference type="EMBL" id="JAGYPG010000001">
    <property type="protein sequence ID" value="MBS4195085.1"/>
    <property type="molecule type" value="Genomic_DNA"/>
</dbReference>